<name>A0ACB8RV89_9AGAM</name>
<organism evidence="1 2">
    <name type="scientific">Auriscalpium vulgare</name>
    <dbReference type="NCBI Taxonomy" id="40419"/>
    <lineage>
        <taxon>Eukaryota</taxon>
        <taxon>Fungi</taxon>
        <taxon>Dikarya</taxon>
        <taxon>Basidiomycota</taxon>
        <taxon>Agaricomycotina</taxon>
        <taxon>Agaricomycetes</taxon>
        <taxon>Russulales</taxon>
        <taxon>Auriscalpiaceae</taxon>
        <taxon>Auriscalpium</taxon>
    </lineage>
</organism>
<comment type="caution">
    <text evidence="1">The sequence shown here is derived from an EMBL/GenBank/DDBJ whole genome shotgun (WGS) entry which is preliminary data.</text>
</comment>
<reference evidence="1" key="1">
    <citation type="submission" date="2021-02" db="EMBL/GenBank/DDBJ databases">
        <authorList>
            <consortium name="DOE Joint Genome Institute"/>
            <person name="Ahrendt S."/>
            <person name="Looney B.P."/>
            <person name="Miyauchi S."/>
            <person name="Morin E."/>
            <person name="Drula E."/>
            <person name="Courty P.E."/>
            <person name="Chicoki N."/>
            <person name="Fauchery L."/>
            <person name="Kohler A."/>
            <person name="Kuo A."/>
            <person name="Labutti K."/>
            <person name="Pangilinan J."/>
            <person name="Lipzen A."/>
            <person name="Riley R."/>
            <person name="Andreopoulos W."/>
            <person name="He G."/>
            <person name="Johnson J."/>
            <person name="Barry K.W."/>
            <person name="Grigoriev I.V."/>
            <person name="Nagy L."/>
            <person name="Hibbett D."/>
            <person name="Henrissat B."/>
            <person name="Matheny P.B."/>
            <person name="Labbe J."/>
            <person name="Martin F."/>
        </authorList>
    </citation>
    <scope>NUCLEOTIDE SEQUENCE</scope>
    <source>
        <strain evidence="1">FP105234-sp</strain>
    </source>
</reference>
<sequence>MSELRVFNAPPLSLATAHLLNVAITLGYVLPLYFTKFMRLFVPAKVNGARPAAYWRDDPAVIKTRLASASLSTAAACYVMYTVISEAWDGTNPDIWESVRIRLGFTAHLDRQGVLVYLVTPLLFLGPLYGHYLGFDLPFMKRWSFKEKVVGTLSSWMGFRNYVVGPLTEELVWRSCIVAAYHLAGASNKYIIFVSPISFGAAHLHHGWETYVRFGRNSQAIQRAFISTLFQFTYTTLFGFHCAFLFLRSGSVFPPIAAHIFCNIMGVPQLGEELRWYPYRRTQIVLMYVGGIIAYVFTMSRWTLGESSLFGFAEKHRCW</sequence>
<dbReference type="EMBL" id="MU275893">
    <property type="protein sequence ID" value="KAI0048073.1"/>
    <property type="molecule type" value="Genomic_DNA"/>
</dbReference>
<evidence type="ECO:0000313" key="2">
    <source>
        <dbReference type="Proteomes" id="UP000814033"/>
    </source>
</evidence>
<reference evidence="1" key="2">
    <citation type="journal article" date="2022" name="New Phytol.">
        <title>Evolutionary transition to the ectomycorrhizal habit in the genomes of a hyperdiverse lineage of mushroom-forming fungi.</title>
        <authorList>
            <person name="Looney B."/>
            <person name="Miyauchi S."/>
            <person name="Morin E."/>
            <person name="Drula E."/>
            <person name="Courty P.E."/>
            <person name="Kohler A."/>
            <person name="Kuo A."/>
            <person name="LaButti K."/>
            <person name="Pangilinan J."/>
            <person name="Lipzen A."/>
            <person name="Riley R."/>
            <person name="Andreopoulos W."/>
            <person name="He G."/>
            <person name="Johnson J."/>
            <person name="Nolan M."/>
            <person name="Tritt A."/>
            <person name="Barry K.W."/>
            <person name="Grigoriev I.V."/>
            <person name="Nagy L.G."/>
            <person name="Hibbett D."/>
            <person name="Henrissat B."/>
            <person name="Matheny P.B."/>
            <person name="Labbe J."/>
            <person name="Martin F.M."/>
        </authorList>
    </citation>
    <scope>NUCLEOTIDE SEQUENCE</scope>
    <source>
        <strain evidence="1">FP105234-sp</strain>
    </source>
</reference>
<dbReference type="Proteomes" id="UP000814033">
    <property type="component" value="Unassembled WGS sequence"/>
</dbReference>
<protein>
    <submittedName>
        <fullName evidence="1">Abi-domain-containing protein</fullName>
    </submittedName>
</protein>
<keyword evidence="2" id="KW-1185">Reference proteome</keyword>
<proteinExistence type="predicted"/>
<gene>
    <name evidence="1" type="ORF">FA95DRAFT_1558468</name>
</gene>
<evidence type="ECO:0000313" key="1">
    <source>
        <dbReference type="EMBL" id="KAI0048073.1"/>
    </source>
</evidence>
<accession>A0ACB8RV89</accession>